<name>A0A7R8CW92_LEPSM</name>
<dbReference type="Proteomes" id="UP000675881">
    <property type="component" value="Chromosome 5"/>
</dbReference>
<dbReference type="Pfam" id="PF23028">
    <property type="entry name" value="YbjQ_3"/>
    <property type="match status" value="1"/>
</dbReference>
<gene>
    <name evidence="4" type="ORF">LSAA_9347</name>
</gene>
<dbReference type="EMBL" id="HG994584">
    <property type="protein sequence ID" value="CAF2951444.1"/>
    <property type="molecule type" value="Genomic_DNA"/>
</dbReference>
<dbReference type="GO" id="GO:0005886">
    <property type="term" value="C:plasma membrane"/>
    <property type="evidence" value="ECO:0007669"/>
    <property type="project" value="TreeGrafter"/>
</dbReference>
<dbReference type="InterPro" id="IPR056430">
    <property type="entry name" value="C2CD5_YbjQ-like_dom"/>
</dbReference>
<dbReference type="GO" id="GO:0005509">
    <property type="term" value="F:calcium ion binding"/>
    <property type="evidence" value="ECO:0007669"/>
    <property type="project" value="TreeGrafter"/>
</dbReference>
<dbReference type="AlphaFoldDB" id="A0A7R8CW92"/>
<protein>
    <submittedName>
        <fullName evidence="4">C2 domain-containing protein 5</fullName>
    </submittedName>
</protein>
<feature type="domain" description="C2" evidence="1">
    <location>
        <begin position="13"/>
        <end position="101"/>
    </location>
</feature>
<feature type="domain" description="C2" evidence="2">
    <location>
        <begin position="287"/>
        <end position="375"/>
    </location>
</feature>
<dbReference type="PANTHER" id="PTHR37412:SF2">
    <property type="entry name" value="C2 DOMAIN-CONTAINING PROTEIN 5"/>
    <property type="match status" value="1"/>
</dbReference>
<keyword evidence="5" id="KW-1185">Reference proteome</keyword>
<dbReference type="InterPro" id="IPR057815">
    <property type="entry name" value="C2CD5_C"/>
</dbReference>
<dbReference type="GO" id="GO:0031340">
    <property type="term" value="P:positive regulation of vesicle fusion"/>
    <property type="evidence" value="ECO:0007669"/>
    <property type="project" value="TreeGrafter"/>
</dbReference>
<feature type="domain" description="C2CD5 C-terminal" evidence="3">
    <location>
        <begin position="436"/>
        <end position="529"/>
    </location>
</feature>
<dbReference type="GO" id="GO:0072659">
    <property type="term" value="P:protein localization to plasma membrane"/>
    <property type="evidence" value="ECO:0007669"/>
    <property type="project" value="TreeGrafter"/>
</dbReference>
<evidence type="ECO:0000259" key="3">
    <source>
        <dbReference type="Pfam" id="PF23128"/>
    </source>
</evidence>
<evidence type="ECO:0000259" key="2">
    <source>
        <dbReference type="Pfam" id="PF23028"/>
    </source>
</evidence>
<dbReference type="Pfam" id="PF23128">
    <property type="entry name" value="YbjQ_4"/>
    <property type="match status" value="1"/>
</dbReference>
<dbReference type="GO" id="GO:0090314">
    <property type="term" value="P:positive regulation of protein targeting to membrane"/>
    <property type="evidence" value="ECO:0007669"/>
    <property type="project" value="TreeGrafter"/>
</dbReference>
<evidence type="ECO:0000313" key="4">
    <source>
        <dbReference type="EMBL" id="CAF2951444.1"/>
    </source>
</evidence>
<sequence>MNRHGLAADSLEFLEYPFITMTKFPPGFLFHLGGFVSTRSVKLLDDLEEDSVTRDGWWQEIRREIRSHARALGCSIIVGYSEEITIWEDVVVLYASGTAALGNMRMMLDLDMAGNFGPPFIHAIRPLLTQAQSDHASNCKLYHVPYAEGSLPFPVKMTNCAVCGRRGSFIQAKVVKYKKDLKGDNNAKEISDALPFLEYEIHRQLLNKLKVKGMNSLFDLKIKISITLPIPDKPHHLDRTTKRLEEKFWNKEIEVDFSAGNKDACVLEIDDSEDADILNSLLDPLPPKDFYIYSTEEPVGIPPGHIITSCQTFTQVWRGKVHPTSKEYGIACQNLLSLVYFKLRSFRPCLICKLNFQLNYDDENEMQIILNGTAISIDNSSKTTKKDDSFFSSSSMLNGGGNSMIFNLECDSSSHNKIVKPCRFYVANKEGQGVNVTPLSYIPGARIERYMGNLNFFLIRETSSLRESGGLNTFIQSFINEFYGIVRAHVYALGGNGLVAFFMSEFVLSHSLHKNQAQCLIHVGGDVVSAHYTTLTL</sequence>
<dbReference type="InterPro" id="IPR038983">
    <property type="entry name" value="C2CD5"/>
</dbReference>
<dbReference type="GO" id="GO:0065002">
    <property type="term" value="P:intracellular protein transmembrane transport"/>
    <property type="evidence" value="ECO:0007669"/>
    <property type="project" value="TreeGrafter"/>
</dbReference>
<evidence type="ECO:0000313" key="5">
    <source>
        <dbReference type="Proteomes" id="UP000675881"/>
    </source>
</evidence>
<proteinExistence type="predicted"/>
<accession>A0A7R8CW92</accession>
<dbReference type="GO" id="GO:0005544">
    <property type="term" value="F:calcium-dependent phospholipid binding"/>
    <property type="evidence" value="ECO:0007669"/>
    <property type="project" value="InterPro"/>
</dbReference>
<organism evidence="4 5">
    <name type="scientific">Lepeophtheirus salmonis</name>
    <name type="common">Salmon louse</name>
    <name type="synonym">Caligus salmonis</name>
    <dbReference type="NCBI Taxonomy" id="72036"/>
    <lineage>
        <taxon>Eukaryota</taxon>
        <taxon>Metazoa</taxon>
        <taxon>Ecdysozoa</taxon>
        <taxon>Arthropoda</taxon>
        <taxon>Crustacea</taxon>
        <taxon>Multicrustacea</taxon>
        <taxon>Hexanauplia</taxon>
        <taxon>Copepoda</taxon>
        <taxon>Siphonostomatoida</taxon>
        <taxon>Caligidae</taxon>
        <taxon>Lepeophtheirus</taxon>
    </lineage>
</organism>
<dbReference type="GO" id="GO:0010828">
    <property type="term" value="P:positive regulation of D-glucose transmembrane transport"/>
    <property type="evidence" value="ECO:0007669"/>
    <property type="project" value="TreeGrafter"/>
</dbReference>
<evidence type="ECO:0000259" key="1">
    <source>
        <dbReference type="Pfam" id="PF23025"/>
    </source>
</evidence>
<dbReference type="Pfam" id="PF23025">
    <property type="entry name" value="YbjQ_2"/>
    <property type="match status" value="2"/>
</dbReference>
<dbReference type="OrthoDB" id="419768at2759"/>
<reference evidence="4" key="1">
    <citation type="submission" date="2021-02" db="EMBL/GenBank/DDBJ databases">
        <authorList>
            <person name="Bekaert M."/>
        </authorList>
    </citation>
    <scope>NUCLEOTIDE SEQUENCE</scope>
    <source>
        <strain evidence="4">IoA-00</strain>
    </source>
</reference>
<dbReference type="PANTHER" id="PTHR37412">
    <property type="entry name" value="C2 DOMAIN-CONTAINING PROTEIN 5"/>
    <property type="match status" value="1"/>
</dbReference>
<feature type="domain" description="C2" evidence="1">
    <location>
        <begin position="161"/>
        <end position="226"/>
    </location>
</feature>
<dbReference type="InterPro" id="IPR056431">
    <property type="entry name" value="C2CD5_YbjQ-rel_dom"/>
</dbReference>